<dbReference type="Proteomes" id="UP000032900">
    <property type="component" value="Unassembled WGS sequence"/>
</dbReference>
<dbReference type="PANTHER" id="PTHR35024">
    <property type="entry name" value="HYPOTHETICAL CYTOSOLIC PROTEIN"/>
    <property type="match status" value="1"/>
</dbReference>
<comment type="similarity">
    <text evidence="1">Belongs to the bactofilin family.</text>
</comment>
<comment type="caution">
    <text evidence="2">The sequence shown here is derived from an EMBL/GenBank/DDBJ whole genome shotgun (WGS) entry which is preliminary data.</text>
</comment>
<dbReference type="OrthoDB" id="5432602at2"/>
<sequence length="130" mass="13569">MFKKMKNVEMESKLPNMIGPGTKIVGNIETNGDIRIDGNIEGNINSKGKVVVGNNGFVKGEVLCSNAEISGTVHGKMAITELLSLKASSKVNGDIKSGKLSIEPGALFSGTCSMGSTASSGPVINREEKK</sequence>
<protein>
    <recommendedName>
        <fullName evidence="4">Integral membrane protein CcmA</fullName>
    </recommendedName>
</protein>
<accession>A0A0E9LT00</accession>
<reference evidence="2 3" key="1">
    <citation type="journal article" date="2015" name="Microbes Environ.">
        <title>Distribution and evolution of nitrogen fixation genes in the phylum bacteroidetes.</title>
        <authorList>
            <person name="Inoue J."/>
            <person name="Oshima K."/>
            <person name="Suda W."/>
            <person name="Sakamoto M."/>
            <person name="Iino T."/>
            <person name="Noda S."/>
            <person name="Hongoh Y."/>
            <person name="Hattori M."/>
            <person name="Ohkuma M."/>
        </authorList>
    </citation>
    <scope>NUCLEOTIDE SEQUENCE [LARGE SCALE GENOMIC DNA]</scope>
    <source>
        <strain evidence="2">JCM 15548</strain>
    </source>
</reference>
<dbReference type="EMBL" id="BAZW01000002">
    <property type="protein sequence ID" value="GAO28286.1"/>
    <property type="molecule type" value="Genomic_DNA"/>
</dbReference>
<evidence type="ECO:0008006" key="4">
    <source>
        <dbReference type="Google" id="ProtNLM"/>
    </source>
</evidence>
<dbReference type="STRING" id="1236989.JCM15548_1361"/>
<keyword evidence="3" id="KW-1185">Reference proteome</keyword>
<dbReference type="Pfam" id="PF04519">
    <property type="entry name" value="Bactofilin"/>
    <property type="match status" value="1"/>
</dbReference>
<evidence type="ECO:0000313" key="3">
    <source>
        <dbReference type="Proteomes" id="UP000032900"/>
    </source>
</evidence>
<dbReference type="AlphaFoldDB" id="A0A0E9LT00"/>
<dbReference type="PANTHER" id="PTHR35024:SF4">
    <property type="entry name" value="POLYMER-FORMING CYTOSKELETAL PROTEIN"/>
    <property type="match status" value="1"/>
</dbReference>
<evidence type="ECO:0000313" key="2">
    <source>
        <dbReference type="EMBL" id="GAO28286.1"/>
    </source>
</evidence>
<evidence type="ECO:0000256" key="1">
    <source>
        <dbReference type="ARBA" id="ARBA00044755"/>
    </source>
</evidence>
<dbReference type="InterPro" id="IPR007607">
    <property type="entry name" value="BacA/B"/>
</dbReference>
<organism evidence="2 3">
    <name type="scientific">Geofilum rubicundum JCM 15548</name>
    <dbReference type="NCBI Taxonomy" id="1236989"/>
    <lineage>
        <taxon>Bacteria</taxon>
        <taxon>Pseudomonadati</taxon>
        <taxon>Bacteroidota</taxon>
        <taxon>Bacteroidia</taxon>
        <taxon>Marinilabiliales</taxon>
        <taxon>Marinilabiliaceae</taxon>
        <taxon>Geofilum</taxon>
    </lineage>
</organism>
<proteinExistence type="inferred from homology"/>
<name>A0A0E9LT00_9BACT</name>
<gene>
    <name evidence="2" type="ORF">JCM15548_1361</name>
</gene>